<evidence type="ECO:0000313" key="2">
    <source>
        <dbReference type="Proteomes" id="UP000489600"/>
    </source>
</evidence>
<dbReference type="EMBL" id="CABITT030000004">
    <property type="protein sequence ID" value="VVB02057.1"/>
    <property type="molecule type" value="Genomic_DNA"/>
</dbReference>
<dbReference type="AlphaFoldDB" id="A0A565BK99"/>
<name>A0A565BK99_9BRAS</name>
<proteinExistence type="predicted"/>
<accession>A0A565BK99</accession>
<organism evidence="1 2">
    <name type="scientific">Arabis nemorensis</name>
    <dbReference type="NCBI Taxonomy" id="586526"/>
    <lineage>
        <taxon>Eukaryota</taxon>
        <taxon>Viridiplantae</taxon>
        <taxon>Streptophyta</taxon>
        <taxon>Embryophyta</taxon>
        <taxon>Tracheophyta</taxon>
        <taxon>Spermatophyta</taxon>
        <taxon>Magnoliopsida</taxon>
        <taxon>eudicotyledons</taxon>
        <taxon>Gunneridae</taxon>
        <taxon>Pentapetalae</taxon>
        <taxon>rosids</taxon>
        <taxon>malvids</taxon>
        <taxon>Brassicales</taxon>
        <taxon>Brassicaceae</taxon>
        <taxon>Arabideae</taxon>
        <taxon>Arabis</taxon>
    </lineage>
</organism>
<dbReference type="OrthoDB" id="1113413at2759"/>
<dbReference type="Proteomes" id="UP000489600">
    <property type="component" value="Unassembled WGS sequence"/>
</dbReference>
<comment type="caution">
    <text evidence="1">The sequence shown here is derived from an EMBL/GenBank/DDBJ whole genome shotgun (WGS) entry which is preliminary data.</text>
</comment>
<gene>
    <name evidence="1" type="ORF">ANE_LOCUS12501</name>
</gene>
<sequence length="150" mass="16848">MGTIEALVNSRDRSLAFGLDLNSGISSVTLVLLGKDHSETVVKRGYCGITQEELYSTIDVHIHRLKMIFEASSELVVDAILHSRKFPMYQTLLQEVHNGLEKFNDWKINHIAINGNKPALELASSVTRERYQSYITKGEPECLAPMLSED</sequence>
<protein>
    <recommendedName>
        <fullName evidence="3">RNase H type-1 domain-containing protein</fullName>
    </recommendedName>
</protein>
<keyword evidence="2" id="KW-1185">Reference proteome</keyword>
<evidence type="ECO:0000313" key="1">
    <source>
        <dbReference type="EMBL" id="VVB02057.1"/>
    </source>
</evidence>
<reference evidence="1" key="1">
    <citation type="submission" date="2019-07" db="EMBL/GenBank/DDBJ databases">
        <authorList>
            <person name="Dittberner H."/>
        </authorList>
    </citation>
    <scope>NUCLEOTIDE SEQUENCE [LARGE SCALE GENOMIC DNA]</scope>
</reference>
<evidence type="ECO:0008006" key="3">
    <source>
        <dbReference type="Google" id="ProtNLM"/>
    </source>
</evidence>